<gene>
    <name evidence="2" type="ORF">G4177_11785</name>
</gene>
<proteinExistence type="predicted"/>
<accession>A0ABR9PLN1</accession>
<dbReference type="SUPFAM" id="SSF53474">
    <property type="entry name" value="alpha/beta-Hydrolases"/>
    <property type="match status" value="1"/>
</dbReference>
<dbReference type="InterPro" id="IPR029058">
    <property type="entry name" value="AB_hydrolase_fold"/>
</dbReference>
<sequence length="625" mass="68914">MRYIKAPKVSKLLPPEPQLPSIGSRILALTTQVMAKVRREHVKRFSSKKPTFVIGRQAPGTGEIVMHFGDLSKEQDLTVFCMPPGNYDIIESHLDGLTTERFTTTRSSRSSGSVHRSLRESASIPLVMEAMLHMVDGISAMGDLSHDQVDRTLRVSNMLMRASATLHALQDLQARSILPDLAVDLILALDSPIPADAVLDLMLVHMHRLSLSKTPVSQDVVMAGAKLLAEVALRMNYLEPMPYLTGVPDGHDRMQWAFKELSLARQSSDPAVKARFVRELNEKVIPYLRSEFSFSQGLAMFLAYLSLEPGIRIERNVTVWESDPALAHKSHARHFELKSTLEQVVGEPLLNRFESMALEFHPAAKIQFWRSMGSSAPEFYVAATGTTSWGKDFDALWKERNVTTGALANVDPLGVAYQGVKAILDPVLQELKKLGATKSSRITVTGHSLGGAVALRLAYMLKALGYEDINCTAFSAPALDEETFEQMNFRIGAEKAAKGIYLIDDPKDYAPGGGYQTPLGLRIRSGFSSSKGGRLGIVDSQADDLLLGHGTPGQVWRMICGGPILGKDPHAEFNPNSSLWIIRYFRCITGPFIFARSPLEQDMVALARKRKAQARQQALPPPESE</sequence>
<dbReference type="Gene3D" id="3.40.50.1820">
    <property type="entry name" value="alpha/beta hydrolase"/>
    <property type="match status" value="1"/>
</dbReference>
<evidence type="ECO:0000313" key="3">
    <source>
        <dbReference type="Proteomes" id="UP001516472"/>
    </source>
</evidence>
<reference evidence="2 3" key="1">
    <citation type="submission" date="2020-02" db="EMBL/GenBank/DDBJ databases">
        <authorList>
            <person name="Babadi Z.K."/>
            <person name="Risdian C."/>
            <person name="Ebrahimipour G.H."/>
            <person name="Wink J."/>
        </authorList>
    </citation>
    <scope>NUCLEOTIDE SEQUENCE [LARGE SCALE GENOMIC DNA]</scope>
    <source>
        <strain evidence="2 3">ZKHCc1 1396</strain>
    </source>
</reference>
<feature type="domain" description="Fungal lipase-type" evidence="1">
    <location>
        <begin position="389"/>
        <end position="486"/>
    </location>
</feature>
<dbReference type="EMBL" id="JAAIYO010000003">
    <property type="protein sequence ID" value="MBE4748841.1"/>
    <property type="molecule type" value="Genomic_DNA"/>
</dbReference>
<keyword evidence="3" id="KW-1185">Reference proteome</keyword>
<organism evidence="2 3">
    <name type="scientific">Corallococcus soli</name>
    <dbReference type="NCBI Taxonomy" id="2710757"/>
    <lineage>
        <taxon>Bacteria</taxon>
        <taxon>Pseudomonadati</taxon>
        <taxon>Myxococcota</taxon>
        <taxon>Myxococcia</taxon>
        <taxon>Myxococcales</taxon>
        <taxon>Cystobacterineae</taxon>
        <taxon>Myxococcaceae</taxon>
        <taxon>Corallococcus</taxon>
    </lineage>
</organism>
<dbReference type="Pfam" id="PF01764">
    <property type="entry name" value="Lipase_3"/>
    <property type="match status" value="1"/>
</dbReference>
<evidence type="ECO:0000259" key="1">
    <source>
        <dbReference type="Pfam" id="PF01764"/>
    </source>
</evidence>
<dbReference type="InterPro" id="IPR002921">
    <property type="entry name" value="Fungal_lipase-type"/>
</dbReference>
<protein>
    <submittedName>
        <fullName evidence="2">Lipase family protein</fullName>
    </submittedName>
</protein>
<dbReference type="RefSeq" id="WP_193348272.1">
    <property type="nucleotide sequence ID" value="NZ_CBCSIP010000411.1"/>
</dbReference>
<evidence type="ECO:0000313" key="2">
    <source>
        <dbReference type="EMBL" id="MBE4748841.1"/>
    </source>
</evidence>
<dbReference type="Proteomes" id="UP001516472">
    <property type="component" value="Unassembled WGS sequence"/>
</dbReference>
<comment type="caution">
    <text evidence="2">The sequence shown here is derived from an EMBL/GenBank/DDBJ whole genome shotgun (WGS) entry which is preliminary data.</text>
</comment>
<name>A0ABR9PLN1_9BACT</name>